<dbReference type="eggNOG" id="ENOG5030NT4">
    <property type="taxonomic scope" value="Bacteria"/>
</dbReference>
<dbReference type="STRING" id="59925.EU91_1809"/>
<accession>A0A0A1ZAZ5</accession>
<evidence type="ECO:0000313" key="1">
    <source>
        <dbReference type="EMBL" id="KGF85706.1"/>
    </source>
</evidence>
<evidence type="ECO:0000313" key="2">
    <source>
        <dbReference type="Proteomes" id="UP000030598"/>
    </source>
</evidence>
<gene>
    <name evidence="1" type="ORF">EU91_1809</name>
</gene>
<sequence length="38" mass="4517">MKMIIFRENLHTLATLNAKKKFLPNIYLGIKKVCKKIR</sequence>
<name>A0A0A1ZAZ5_PROMR</name>
<protein>
    <submittedName>
        <fullName evidence="1">Uncharacterized protein</fullName>
    </submittedName>
</protein>
<comment type="caution">
    <text evidence="1">The sequence shown here is derived from an EMBL/GenBank/DDBJ whole genome shotgun (WGS) entry which is preliminary data.</text>
</comment>
<proteinExistence type="predicted"/>
<reference evidence="2" key="1">
    <citation type="journal article" date="2014" name="Sci. Data">
        <title>Genomes of diverse isolates of the marine cyanobacterium Prochlorococcus.</title>
        <authorList>
            <person name="Biller S."/>
            <person name="Berube P."/>
            <person name="Thompson J."/>
            <person name="Kelly L."/>
            <person name="Roggensack S."/>
            <person name="Awad L."/>
            <person name="Roache-Johnson K."/>
            <person name="Ding H."/>
            <person name="Giovannoni S.J."/>
            <person name="Moore L.R."/>
            <person name="Chisholm S.W."/>
        </authorList>
    </citation>
    <scope>NUCLEOTIDE SEQUENCE [LARGE SCALE GENOMIC DNA]</scope>
    <source>
        <strain evidence="2">GP2</strain>
    </source>
</reference>
<dbReference type="AlphaFoldDB" id="A0A0A1ZAZ5"/>
<dbReference type="Proteomes" id="UP000030598">
    <property type="component" value="Unassembled WGS sequence"/>
</dbReference>
<dbReference type="EMBL" id="JNAH01000008">
    <property type="protein sequence ID" value="KGF85706.1"/>
    <property type="molecule type" value="Genomic_DNA"/>
</dbReference>
<organism evidence="1 2">
    <name type="scientific">Prochlorococcus marinus str. GP2</name>
    <dbReference type="NCBI Taxonomy" id="59925"/>
    <lineage>
        <taxon>Bacteria</taxon>
        <taxon>Bacillati</taxon>
        <taxon>Cyanobacteriota</taxon>
        <taxon>Cyanophyceae</taxon>
        <taxon>Synechococcales</taxon>
        <taxon>Prochlorococcaceae</taxon>
        <taxon>Prochlorococcus</taxon>
    </lineage>
</organism>